<evidence type="ECO:0000313" key="3">
    <source>
        <dbReference type="Proteomes" id="UP000276223"/>
    </source>
</evidence>
<organism evidence="2 3">
    <name type="scientific">Desulfosoma caldarium</name>
    <dbReference type="NCBI Taxonomy" id="610254"/>
    <lineage>
        <taxon>Bacteria</taxon>
        <taxon>Pseudomonadati</taxon>
        <taxon>Thermodesulfobacteriota</taxon>
        <taxon>Syntrophobacteria</taxon>
        <taxon>Syntrophobacterales</taxon>
        <taxon>Syntrophobacteraceae</taxon>
        <taxon>Desulfosoma</taxon>
    </lineage>
</organism>
<dbReference type="InterPro" id="IPR031493">
    <property type="entry name" value="Zinc_ribbon_15"/>
</dbReference>
<reference evidence="2 3" key="1">
    <citation type="submission" date="2018-11" db="EMBL/GenBank/DDBJ databases">
        <title>Genomic Encyclopedia of Type Strains, Phase IV (KMG-IV): sequencing the most valuable type-strain genomes for metagenomic binning, comparative biology and taxonomic classification.</title>
        <authorList>
            <person name="Goeker M."/>
        </authorList>
    </citation>
    <scope>NUCLEOTIDE SEQUENCE [LARGE SCALE GENOMIC DNA]</scope>
    <source>
        <strain evidence="2 3">DSM 22027</strain>
    </source>
</reference>
<dbReference type="Proteomes" id="UP000276223">
    <property type="component" value="Unassembled WGS sequence"/>
</dbReference>
<dbReference type="OrthoDB" id="5515715at2"/>
<dbReference type="PANTHER" id="PTHR36718">
    <property type="entry name" value="OS05G0435400 PROTEIN"/>
    <property type="match status" value="1"/>
</dbReference>
<comment type="caution">
    <text evidence="2">The sequence shown here is derived from an EMBL/GenBank/DDBJ whole genome shotgun (WGS) entry which is preliminary data.</text>
</comment>
<protein>
    <submittedName>
        <fullName evidence="2">Zinc ribbon family protein</fullName>
    </submittedName>
</protein>
<sequence>MFFFIGGIQPKTKMLDETPRLCPSCGLAQARLKRIDHYLSLFFVPLFPVKKGQPLLMCDRCGYAAPPEEGFYGRPTETAPPPPVTIRCPSCGRTLEPSFAYCPYCGRKV</sequence>
<evidence type="ECO:0000313" key="2">
    <source>
        <dbReference type="EMBL" id="ROQ93302.1"/>
    </source>
</evidence>
<accession>A0A3N1UQA3</accession>
<dbReference type="PANTHER" id="PTHR36718:SF1">
    <property type="entry name" value="DOUBLE ZINC RIBBON PROTEIN MJ0416"/>
    <property type="match status" value="1"/>
</dbReference>
<feature type="domain" description="Zinc-ribbon 15" evidence="1">
    <location>
        <begin position="21"/>
        <end position="106"/>
    </location>
</feature>
<proteinExistence type="predicted"/>
<evidence type="ECO:0000259" key="1">
    <source>
        <dbReference type="Pfam" id="PF17032"/>
    </source>
</evidence>
<gene>
    <name evidence="2" type="ORF">EDC27_1316</name>
</gene>
<dbReference type="InterPro" id="IPR053281">
    <property type="entry name" value="Double_zinc_ribbon"/>
</dbReference>
<dbReference type="Pfam" id="PF17032">
    <property type="entry name" value="Zn_ribbon_15"/>
    <property type="match status" value="1"/>
</dbReference>
<name>A0A3N1UQA3_9BACT</name>
<dbReference type="EMBL" id="RJVA01000011">
    <property type="protein sequence ID" value="ROQ93302.1"/>
    <property type="molecule type" value="Genomic_DNA"/>
</dbReference>
<keyword evidence="3" id="KW-1185">Reference proteome</keyword>
<dbReference type="AlphaFoldDB" id="A0A3N1UQA3"/>